<dbReference type="RefSeq" id="WP_196274783.1">
    <property type="nucleotide sequence ID" value="NZ_JADQDC010000003.1"/>
</dbReference>
<sequence>MIEARADGAGLVRRLTEKAEALARARAAMIAQGKSAARWRKAALLWPLFGKE</sequence>
<gene>
    <name evidence="1" type="ORF">I2488_05355</name>
</gene>
<dbReference type="Proteomes" id="UP000600799">
    <property type="component" value="Unassembled WGS sequence"/>
</dbReference>
<comment type="caution">
    <text evidence="1">The sequence shown here is derived from an EMBL/GenBank/DDBJ whole genome shotgun (WGS) entry which is preliminary data.</text>
</comment>
<protein>
    <submittedName>
        <fullName evidence="1">Uncharacterized protein</fullName>
    </submittedName>
</protein>
<evidence type="ECO:0000313" key="2">
    <source>
        <dbReference type="Proteomes" id="UP000600799"/>
    </source>
</evidence>
<proteinExistence type="predicted"/>
<name>A0ABS0HDS2_9SPHN</name>
<dbReference type="EMBL" id="JADQDC010000003">
    <property type="protein sequence ID" value="MBF9150420.1"/>
    <property type="molecule type" value="Genomic_DNA"/>
</dbReference>
<accession>A0ABS0HDS2</accession>
<reference evidence="1 2" key="1">
    <citation type="submission" date="2020-11" db="EMBL/GenBank/DDBJ databases">
        <title>The genome sequence of Novosphingobium sp. 1Y9A.</title>
        <authorList>
            <person name="Liu Y."/>
        </authorList>
    </citation>
    <scope>NUCLEOTIDE SEQUENCE [LARGE SCALE GENOMIC DNA]</scope>
    <source>
        <strain evidence="1 2">1Y9A</strain>
    </source>
</reference>
<evidence type="ECO:0000313" key="1">
    <source>
        <dbReference type="EMBL" id="MBF9150420.1"/>
    </source>
</evidence>
<keyword evidence="2" id="KW-1185">Reference proteome</keyword>
<organism evidence="1 2">
    <name type="scientific">Novosphingobium jiangmenense</name>
    <dbReference type="NCBI Taxonomy" id="2791981"/>
    <lineage>
        <taxon>Bacteria</taxon>
        <taxon>Pseudomonadati</taxon>
        <taxon>Pseudomonadota</taxon>
        <taxon>Alphaproteobacteria</taxon>
        <taxon>Sphingomonadales</taxon>
        <taxon>Sphingomonadaceae</taxon>
        <taxon>Novosphingobium</taxon>
    </lineage>
</organism>